<dbReference type="InterPro" id="IPR002110">
    <property type="entry name" value="Ankyrin_rpt"/>
</dbReference>
<evidence type="ECO:0000313" key="5">
    <source>
        <dbReference type="Proteomes" id="UP001153712"/>
    </source>
</evidence>
<evidence type="ECO:0000256" key="1">
    <source>
        <dbReference type="ARBA" id="ARBA00022737"/>
    </source>
</evidence>
<dbReference type="EMBL" id="OU900097">
    <property type="protein sequence ID" value="CAG9861345.1"/>
    <property type="molecule type" value="Genomic_DNA"/>
</dbReference>
<dbReference type="GO" id="GO:0005829">
    <property type="term" value="C:cytosol"/>
    <property type="evidence" value="ECO:0007669"/>
    <property type="project" value="TreeGrafter"/>
</dbReference>
<reference evidence="4" key="1">
    <citation type="submission" date="2022-01" db="EMBL/GenBank/DDBJ databases">
        <authorList>
            <person name="King R."/>
        </authorList>
    </citation>
    <scope>NUCLEOTIDE SEQUENCE</scope>
</reference>
<dbReference type="Gene3D" id="1.25.40.20">
    <property type="entry name" value="Ankyrin repeat-containing domain"/>
    <property type="match status" value="1"/>
</dbReference>
<proteinExistence type="predicted"/>
<dbReference type="Proteomes" id="UP001153712">
    <property type="component" value="Chromosome 4"/>
</dbReference>
<protein>
    <submittedName>
        <fullName evidence="4">Uncharacterized protein</fullName>
    </submittedName>
</protein>
<dbReference type="SUPFAM" id="SSF48403">
    <property type="entry name" value="Ankyrin repeat"/>
    <property type="match status" value="1"/>
</dbReference>
<evidence type="ECO:0000313" key="4">
    <source>
        <dbReference type="EMBL" id="CAG9861345.1"/>
    </source>
</evidence>
<dbReference type="SMART" id="SM00248">
    <property type="entry name" value="ANK"/>
    <property type="match status" value="5"/>
</dbReference>
<evidence type="ECO:0000256" key="3">
    <source>
        <dbReference type="PROSITE-ProRule" id="PRU00023"/>
    </source>
</evidence>
<gene>
    <name evidence="4" type="ORF">PHYEVI_LOCUS7687</name>
</gene>
<dbReference type="PANTHER" id="PTHR46680">
    <property type="entry name" value="NF-KAPPA-B INHIBITOR ALPHA"/>
    <property type="match status" value="1"/>
</dbReference>
<keyword evidence="2 3" id="KW-0040">ANK repeat</keyword>
<dbReference type="PROSITE" id="PS50297">
    <property type="entry name" value="ANK_REP_REGION"/>
    <property type="match status" value="1"/>
</dbReference>
<dbReference type="InterPro" id="IPR051070">
    <property type="entry name" value="NF-kappa-B_inhibitor"/>
</dbReference>
<keyword evidence="1" id="KW-0677">Repeat</keyword>
<accession>A0A9N9TN54</accession>
<dbReference type="PROSITE" id="PS50088">
    <property type="entry name" value="ANK_REPEAT"/>
    <property type="match status" value="2"/>
</dbReference>
<dbReference type="GO" id="GO:0051059">
    <property type="term" value="F:NF-kappaB binding"/>
    <property type="evidence" value="ECO:0007669"/>
    <property type="project" value="TreeGrafter"/>
</dbReference>
<dbReference type="InterPro" id="IPR036770">
    <property type="entry name" value="Ankyrin_rpt-contain_sf"/>
</dbReference>
<dbReference type="AlphaFoldDB" id="A0A9N9TN54"/>
<feature type="repeat" description="ANK" evidence="3">
    <location>
        <begin position="258"/>
        <end position="291"/>
    </location>
</feature>
<dbReference type="Pfam" id="PF12796">
    <property type="entry name" value="Ank_2"/>
    <property type="match status" value="1"/>
</dbReference>
<keyword evidence="5" id="KW-1185">Reference proteome</keyword>
<dbReference type="GO" id="GO:0071356">
    <property type="term" value="P:cellular response to tumor necrosis factor"/>
    <property type="evidence" value="ECO:0007669"/>
    <property type="project" value="TreeGrafter"/>
</dbReference>
<dbReference type="OrthoDB" id="10254947at2759"/>
<name>A0A9N9TN54_PHYSR</name>
<sequence>MESTTSTASTAPKEGKFIMVKGKKIKILAKSELPNSQIMKIGLTSPKDKTLKFKILQNLLNCESPKPVSDVDKQTPAQTARAIDKKALSDTHTVAAKPTDKCTDNKMVRLNGKRIIAALDSAPKQPLKIDRAIQTETATCDAATQKDTTFDLEALLADSEDFSLLMDDSLLRSPRKIESPMMADLNSTLHHTGFDNPGSAVKQKQEIFFRELRSALQCDDKGNLPIHIGVLTNDLKIVKRNCFLLKILKQSIDMPNGSGSTPLQLSIVYEASLNIIQCLLEEGAQVHQCDVEGNNILHYAVEYRRKEALKMLLHNSLRADLSIDQHNNEGLTPLMLCCLNRNYDCAEVLLEASADPNVKDQISGKTPLFHAVELFDVGMVELLLQFSACTKIKNFFGTSPHDAVYEIEDIPDTIKYLILKKTSKRKAPDEPGRRSQKAPVQLLEKKKVKVLRTYARFERISPANFKKTPRNYLANRLAASPIG</sequence>
<feature type="repeat" description="ANK" evidence="3">
    <location>
        <begin position="329"/>
        <end position="361"/>
    </location>
</feature>
<organism evidence="4 5">
    <name type="scientific">Phyllotreta striolata</name>
    <name type="common">Striped flea beetle</name>
    <name type="synonym">Crioceris striolata</name>
    <dbReference type="NCBI Taxonomy" id="444603"/>
    <lineage>
        <taxon>Eukaryota</taxon>
        <taxon>Metazoa</taxon>
        <taxon>Ecdysozoa</taxon>
        <taxon>Arthropoda</taxon>
        <taxon>Hexapoda</taxon>
        <taxon>Insecta</taxon>
        <taxon>Pterygota</taxon>
        <taxon>Neoptera</taxon>
        <taxon>Endopterygota</taxon>
        <taxon>Coleoptera</taxon>
        <taxon>Polyphaga</taxon>
        <taxon>Cucujiformia</taxon>
        <taxon>Chrysomeloidea</taxon>
        <taxon>Chrysomelidae</taxon>
        <taxon>Galerucinae</taxon>
        <taxon>Alticini</taxon>
        <taxon>Phyllotreta</taxon>
    </lineage>
</organism>
<dbReference type="Pfam" id="PF00023">
    <property type="entry name" value="Ank"/>
    <property type="match status" value="1"/>
</dbReference>
<evidence type="ECO:0000256" key="2">
    <source>
        <dbReference type="ARBA" id="ARBA00023043"/>
    </source>
</evidence>
<dbReference type="PANTHER" id="PTHR46680:SF3">
    <property type="entry name" value="NF-KAPPA-B INHIBITOR CACTUS"/>
    <property type="match status" value="1"/>
</dbReference>